<dbReference type="OMA" id="IRTFFNM"/>
<reference evidence="11" key="1">
    <citation type="submission" date="2011-12" db="EMBL/GenBank/DDBJ databases">
        <authorList>
            <consortium name="The Broad Institute Genome Sequencing Platform"/>
            <person name="Russ C."/>
            <person name="Tyler B."/>
            <person name="Panabieres F."/>
            <person name="Shan W."/>
            <person name="Tripathy S."/>
            <person name="Grunwald N."/>
            <person name="Machado M."/>
            <person name="Young S.K."/>
            <person name="Zeng Q."/>
            <person name="Gargeya S."/>
            <person name="Fitzgerald M."/>
            <person name="Haas B."/>
            <person name="Abouelleil A."/>
            <person name="Alvarado L."/>
            <person name="Arachchi H.M."/>
            <person name="Berlin A."/>
            <person name="Chapman S.B."/>
            <person name="Gearin G."/>
            <person name="Goldberg J."/>
            <person name="Griggs A."/>
            <person name="Gujja S."/>
            <person name="Hansen M."/>
            <person name="Heiman D."/>
            <person name="Howarth C."/>
            <person name="Larimer J."/>
            <person name="Lui A."/>
            <person name="MacDonald P.J.P."/>
            <person name="McCowen C."/>
            <person name="Montmayeur A."/>
            <person name="Murphy C."/>
            <person name="Neiman D."/>
            <person name="Pearson M."/>
            <person name="Priest M."/>
            <person name="Roberts A."/>
            <person name="Saif S."/>
            <person name="Shea T."/>
            <person name="Sisk P."/>
            <person name="Stolte C."/>
            <person name="Sykes S."/>
            <person name="Wortman J."/>
            <person name="Nusbaum C."/>
            <person name="Birren B."/>
        </authorList>
    </citation>
    <scope>NUCLEOTIDE SEQUENCE [LARGE SCALE GENOMIC DNA]</scope>
    <source>
        <strain evidence="11">INRA-310</strain>
    </source>
</reference>
<gene>
    <name evidence="10" type="ORF">PPTG_17885</name>
</gene>
<evidence type="ECO:0000313" key="11">
    <source>
        <dbReference type="Proteomes" id="UP000018817"/>
    </source>
</evidence>
<keyword evidence="4 10" id="KW-0328">Glycosyltransferase</keyword>
<sequence>MTTMELSALLAKLTRREDLTDAEATFAVQQIASEQAAENPVAVGVLLALWLPRARALPKLRRSLSTCAPRPLMSMFRCVQLLLKSFKGCAASTDVYLLLSPQSGRPTLDIVGTGGDGANTVNLSTAAAVLAASCGALVAKHGNRSVSSRSGSADVLEELGVPMLKPHNVGPCLEEAQIAFMFAPHFHPAMRHVAPVRKAIGIRSVFNILGPLLNPAGCKRVVIGVYTPKLLDVFGEVLLALGVEHGLVVHCAGLDELNSMGPADVVEVRRDAEKPFRRYELRPEDVGVPAVTLEQLKGGDATENAAILRKVFSGGVYSECPVGNTIAYNAGAGLYVYGLADSIKSGYEMAKKQLSSGKALSTLDNWAQVAQQLHAEPQL</sequence>
<dbReference type="PANTHER" id="PTHR43285">
    <property type="entry name" value="ANTHRANILATE PHOSPHORIBOSYLTRANSFERASE"/>
    <property type="match status" value="1"/>
</dbReference>
<name>W2PKX3_PHYN3</name>
<dbReference type="GO" id="GO:0004048">
    <property type="term" value="F:anthranilate phosphoribosyltransferase activity"/>
    <property type="evidence" value="ECO:0007669"/>
    <property type="project" value="UniProtKB-EC"/>
</dbReference>
<dbReference type="SUPFAM" id="SSF52418">
    <property type="entry name" value="Nucleoside phosphorylase/phosphoribosyltransferase catalytic domain"/>
    <property type="match status" value="1"/>
</dbReference>
<comment type="similarity">
    <text evidence="8">Belongs to the anthranilate phosphoribosyltransferase family.</text>
</comment>
<evidence type="ECO:0000256" key="3">
    <source>
        <dbReference type="ARBA" id="ARBA00022605"/>
    </source>
</evidence>
<evidence type="ECO:0000256" key="4">
    <source>
        <dbReference type="ARBA" id="ARBA00022676"/>
    </source>
</evidence>
<dbReference type="GeneID" id="20186825"/>
<keyword evidence="3" id="KW-0028">Amino-acid biosynthesis</keyword>
<proteinExistence type="inferred from homology"/>
<dbReference type="STRING" id="761204.W2PKX3"/>
<keyword evidence="5 10" id="KW-0808">Transferase</keyword>
<dbReference type="Pfam" id="PF00591">
    <property type="entry name" value="Glycos_transf_3"/>
    <property type="match status" value="1"/>
</dbReference>
<comment type="pathway">
    <text evidence="1">Amino-acid biosynthesis; L-tryptophan biosynthesis; L-tryptophan from chorismate: step 2/5.</text>
</comment>
<dbReference type="PANTHER" id="PTHR43285:SF2">
    <property type="entry name" value="ANTHRANILATE PHOSPHORIBOSYLTRANSFERASE"/>
    <property type="match status" value="1"/>
</dbReference>
<dbReference type="OrthoDB" id="427800at2759"/>
<evidence type="ECO:0000256" key="2">
    <source>
        <dbReference type="ARBA" id="ARBA00011948"/>
    </source>
</evidence>
<dbReference type="InterPro" id="IPR000312">
    <property type="entry name" value="Glycosyl_Trfase_fam3"/>
</dbReference>
<evidence type="ECO:0000313" key="10">
    <source>
        <dbReference type="EMBL" id="ETN00685.1"/>
    </source>
</evidence>
<dbReference type="GO" id="GO:0005829">
    <property type="term" value="C:cytosol"/>
    <property type="evidence" value="ECO:0007669"/>
    <property type="project" value="TreeGrafter"/>
</dbReference>
<dbReference type="RefSeq" id="XP_008914006.1">
    <property type="nucleotide sequence ID" value="XM_008915758.1"/>
</dbReference>
<dbReference type="EMBL" id="KI669635">
    <property type="protein sequence ID" value="ETN00685.1"/>
    <property type="molecule type" value="Genomic_DNA"/>
</dbReference>
<dbReference type="Proteomes" id="UP000018817">
    <property type="component" value="Unassembled WGS sequence"/>
</dbReference>
<feature type="domain" description="Glycosyl transferase family 3" evidence="9">
    <location>
        <begin position="106"/>
        <end position="360"/>
    </location>
</feature>
<evidence type="ECO:0000256" key="1">
    <source>
        <dbReference type="ARBA" id="ARBA00004907"/>
    </source>
</evidence>
<organism evidence="10 11">
    <name type="scientific">Phytophthora nicotianae (strain INRA-310)</name>
    <name type="common">Phytophthora parasitica</name>
    <dbReference type="NCBI Taxonomy" id="761204"/>
    <lineage>
        <taxon>Eukaryota</taxon>
        <taxon>Sar</taxon>
        <taxon>Stramenopiles</taxon>
        <taxon>Oomycota</taxon>
        <taxon>Peronosporomycetes</taxon>
        <taxon>Peronosporales</taxon>
        <taxon>Peronosporaceae</taxon>
        <taxon>Phytophthora</taxon>
    </lineage>
</organism>
<dbReference type="HAMAP" id="MF_00211">
    <property type="entry name" value="TrpD"/>
    <property type="match status" value="1"/>
</dbReference>
<dbReference type="VEuPathDB" id="FungiDB:PPTG_17885"/>
<dbReference type="FunFam" id="3.40.1030.10:FF:000002">
    <property type="entry name" value="Anthranilate phosphoribosyltransferase"/>
    <property type="match status" value="1"/>
</dbReference>
<accession>W2PKX3</accession>
<keyword evidence="7" id="KW-0057">Aromatic amino acid biosynthesis</keyword>
<evidence type="ECO:0000256" key="6">
    <source>
        <dbReference type="ARBA" id="ARBA00022822"/>
    </source>
</evidence>
<dbReference type="InterPro" id="IPR035902">
    <property type="entry name" value="Nuc_phospho_transferase"/>
</dbReference>
<dbReference type="NCBIfam" id="TIGR01245">
    <property type="entry name" value="trpD"/>
    <property type="match status" value="1"/>
</dbReference>
<dbReference type="InterPro" id="IPR005940">
    <property type="entry name" value="Anthranilate_Pribosyl_Tfrase"/>
</dbReference>
<dbReference type="EC" id="2.4.2.18" evidence="2"/>
<protein>
    <recommendedName>
        <fullName evidence="2">anthranilate phosphoribosyltransferase</fullName>
        <ecNumber evidence="2">2.4.2.18</ecNumber>
    </recommendedName>
</protein>
<evidence type="ECO:0000256" key="8">
    <source>
        <dbReference type="ARBA" id="ARBA00061500"/>
    </source>
</evidence>
<evidence type="ECO:0000256" key="7">
    <source>
        <dbReference type="ARBA" id="ARBA00023141"/>
    </source>
</evidence>
<evidence type="ECO:0000256" key="5">
    <source>
        <dbReference type="ARBA" id="ARBA00022679"/>
    </source>
</evidence>
<dbReference type="AlphaFoldDB" id="W2PKX3"/>
<dbReference type="Gene3D" id="3.40.1030.10">
    <property type="entry name" value="Nucleoside phosphorylase/phosphoribosyltransferase catalytic domain"/>
    <property type="match status" value="1"/>
</dbReference>
<dbReference type="GO" id="GO:0000162">
    <property type="term" value="P:L-tryptophan biosynthetic process"/>
    <property type="evidence" value="ECO:0007669"/>
    <property type="project" value="UniProtKB-KW"/>
</dbReference>
<keyword evidence="6" id="KW-0822">Tryptophan biosynthesis</keyword>
<evidence type="ECO:0000259" key="9">
    <source>
        <dbReference type="Pfam" id="PF00591"/>
    </source>
</evidence>
<reference evidence="10 11" key="2">
    <citation type="submission" date="2013-11" db="EMBL/GenBank/DDBJ databases">
        <title>The Genome Sequence of Phytophthora parasitica INRA-310.</title>
        <authorList>
            <consortium name="The Broad Institute Genomics Platform"/>
            <person name="Russ C."/>
            <person name="Tyler B."/>
            <person name="Panabieres F."/>
            <person name="Shan W."/>
            <person name="Tripathy S."/>
            <person name="Grunwald N."/>
            <person name="Machado M."/>
            <person name="Johnson C.S."/>
            <person name="Arredondo F."/>
            <person name="Hong C."/>
            <person name="Coffey M."/>
            <person name="Young S.K."/>
            <person name="Zeng Q."/>
            <person name="Gargeya S."/>
            <person name="Fitzgerald M."/>
            <person name="Abouelleil A."/>
            <person name="Alvarado L."/>
            <person name="Chapman S.B."/>
            <person name="Gainer-Dewar J."/>
            <person name="Goldberg J."/>
            <person name="Griggs A."/>
            <person name="Gujja S."/>
            <person name="Hansen M."/>
            <person name="Howarth C."/>
            <person name="Imamovic A."/>
            <person name="Ireland A."/>
            <person name="Larimer J."/>
            <person name="McCowan C."/>
            <person name="Murphy C."/>
            <person name="Pearson M."/>
            <person name="Poon T.W."/>
            <person name="Priest M."/>
            <person name="Roberts A."/>
            <person name="Saif S."/>
            <person name="Shea T."/>
            <person name="Sykes S."/>
            <person name="Wortman J."/>
            <person name="Nusbaum C."/>
            <person name="Birren B."/>
        </authorList>
    </citation>
    <scope>NUCLEOTIDE SEQUENCE [LARGE SCALE GENOMIC DNA]</scope>
    <source>
        <strain evidence="10 11">INRA-310</strain>
    </source>
</reference>